<reference evidence="3" key="1">
    <citation type="journal article" date="2019" name="Int. J. Syst. Evol. Microbiol.">
        <title>The Global Catalogue of Microorganisms (GCM) 10K type strain sequencing project: providing services to taxonomists for standard genome sequencing and annotation.</title>
        <authorList>
            <consortium name="The Broad Institute Genomics Platform"/>
            <consortium name="The Broad Institute Genome Sequencing Center for Infectious Disease"/>
            <person name="Wu L."/>
            <person name="Ma J."/>
        </authorList>
    </citation>
    <scope>NUCLEOTIDE SEQUENCE [LARGE SCALE GENOMIC DNA]</scope>
    <source>
        <strain evidence="3">CCUG 48884</strain>
    </source>
</reference>
<dbReference type="RefSeq" id="WP_277833770.1">
    <property type="nucleotide sequence ID" value="NZ_JARQZE010000009.1"/>
</dbReference>
<evidence type="ECO:0000259" key="1">
    <source>
        <dbReference type="Pfam" id="PF01814"/>
    </source>
</evidence>
<comment type="caution">
    <text evidence="2">The sequence shown here is derived from an EMBL/GenBank/DDBJ whole genome shotgun (WGS) entry which is preliminary data.</text>
</comment>
<dbReference type="EMBL" id="JBHTMC010000010">
    <property type="protein sequence ID" value="MFD1263192.1"/>
    <property type="molecule type" value="Genomic_DNA"/>
</dbReference>
<evidence type="ECO:0000313" key="3">
    <source>
        <dbReference type="Proteomes" id="UP001597158"/>
    </source>
</evidence>
<evidence type="ECO:0000313" key="2">
    <source>
        <dbReference type="EMBL" id="MFD1263192.1"/>
    </source>
</evidence>
<organism evidence="2 3">
    <name type="scientific">Thauera mechernichensis</name>
    <dbReference type="NCBI Taxonomy" id="82788"/>
    <lineage>
        <taxon>Bacteria</taxon>
        <taxon>Pseudomonadati</taxon>
        <taxon>Pseudomonadota</taxon>
        <taxon>Betaproteobacteria</taxon>
        <taxon>Rhodocyclales</taxon>
        <taxon>Zoogloeaceae</taxon>
        <taxon>Thauera</taxon>
    </lineage>
</organism>
<gene>
    <name evidence="2" type="ORF">ACFQ4M_06310</name>
</gene>
<accession>A0ABW3WAZ4</accession>
<dbReference type="Pfam" id="PF01814">
    <property type="entry name" value="Hemerythrin"/>
    <property type="match status" value="1"/>
</dbReference>
<dbReference type="Proteomes" id="UP001597158">
    <property type="component" value="Unassembled WGS sequence"/>
</dbReference>
<sequence>MFFLDWLFGKRQARSAAAAPAGREDLSAAAQAGGCAPGTSIRYSPELIDRLVRDHRSLFDRFGAIRSAARAGRLKEAEALLDRFRADLHDHLLVENVRLYVYLEHALANDPVSHALIREFRHDMDEIGRSVVAFLARYAQIGSSPALAEAFVAEFDVVGKVLADRIKREEEVLYPLYAPVG</sequence>
<protein>
    <submittedName>
        <fullName evidence="2">Hemerythrin domain-containing protein</fullName>
    </submittedName>
</protein>
<dbReference type="InterPro" id="IPR012312">
    <property type="entry name" value="Hemerythrin-like"/>
</dbReference>
<proteinExistence type="predicted"/>
<keyword evidence="3" id="KW-1185">Reference proteome</keyword>
<feature type="domain" description="Hemerythrin-like" evidence="1">
    <location>
        <begin position="47"/>
        <end position="176"/>
    </location>
</feature>
<dbReference type="InterPro" id="IPR038309">
    <property type="entry name" value="Rsd/AlgQ_sf"/>
</dbReference>
<name>A0ABW3WAZ4_9RHOO</name>
<dbReference type="Gene3D" id="1.20.120.1370">
    <property type="entry name" value="Regulator of RNA polymerase sigma(70) subunit, domain 4"/>
    <property type="match status" value="1"/>
</dbReference>